<keyword evidence="5 10" id="KW-0315">Glutamine amidotransferase</keyword>
<evidence type="ECO:0000256" key="11">
    <source>
        <dbReference type="PIRSR" id="PIRSR000495-1"/>
    </source>
</evidence>
<evidence type="ECO:0000256" key="5">
    <source>
        <dbReference type="ARBA" id="ARBA00022962"/>
    </source>
</evidence>
<name>A0A1F6F129_9BACT</name>
<evidence type="ECO:0000259" key="12">
    <source>
        <dbReference type="Pfam" id="PF00117"/>
    </source>
</evidence>
<keyword evidence="4 10" id="KW-0378">Hydrolase</keyword>
<dbReference type="InterPro" id="IPR029062">
    <property type="entry name" value="Class_I_gatase-like"/>
</dbReference>
<feature type="active site" description="Nucleophile" evidence="10 11">
    <location>
        <position position="80"/>
    </location>
</feature>
<dbReference type="GO" id="GO:0004359">
    <property type="term" value="F:glutaminase activity"/>
    <property type="evidence" value="ECO:0007669"/>
    <property type="project" value="UniProtKB-EC"/>
</dbReference>
<dbReference type="GO" id="GO:0005737">
    <property type="term" value="C:cytoplasm"/>
    <property type="evidence" value="ECO:0007669"/>
    <property type="project" value="UniProtKB-SubCell"/>
</dbReference>
<dbReference type="GO" id="GO:0016829">
    <property type="term" value="F:lyase activity"/>
    <property type="evidence" value="ECO:0007669"/>
    <property type="project" value="UniProtKB-KW"/>
</dbReference>
<dbReference type="PANTHER" id="PTHR42701">
    <property type="entry name" value="IMIDAZOLE GLYCEROL PHOSPHATE SYNTHASE SUBUNIT HISH"/>
    <property type="match status" value="1"/>
</dbReference>
<evidence type="ECO:0000256" key="2">
    <source>
        <dbReference type="ARBA" id="ARBA00011152"/>
    </source>
</evidence>
<comment type="pathway">
    <text evidence="1 10">Amino-acid biosynthesis; L-histidine biosynthesis; L-histidine from 5-phospho-alpha-D-ribose 1-diphosphate: step 5/9.</text>
</comment>
<dbReference type="CDD" id="cd01748">
    <property type="entry name" value="GATase1_IGP_Synthase"/>
    <property type="match status" value="1"/>
</dbReference>
<keyword evidence="3 10" id="KW-0028">Amino-acid biosynthesis</keyword>
<dbReference type="InterPro" id="IPR017926">
    <property type="entry name" value="GATASE"/>
</dbReference>
<dbReference type="PROSITE" id="PS51273">
    <property type="entry name" value="GATASE_TYPE_1"/>
    <property type="match status" value="1"/>
</dbReference>
<feature type="active site" evidence="10 11">
    <location>
        <position position="184"/>
    </location>
</feature>
<evidence type="ECO:0000256" key="9">
    <source>
        <dbReference type="ARBA" id="ARBA00049534"/>
    </source>
</evidence>
<comment type="caution">
    <text evidence="13">The sequence shown here is derived from an EMBL/GenBank/DDBJ whole genome shotgun (WGS) entry which is preliminary data.</text>
</comment>
<evidence type="ECO:0000256" key="7">
    <source>
        <dbReference type="ARBA" id="ARBA00023239"/>
    </source>
</evidence>
<dbReference type="Pfam" id="PF00117">
    <property type="entry name" value="GATase"/>
    <property type="match status" value="1"/>
</dbReference>
<dbReference type="HAMAP" id="MF_00278">
    <property type="entry name" value="HisH"/>
    <property type="match status" value="1"/>
</dbReference>
<feature type="domain" description="Glutamine amidotransferase" evidence="12">
    <location>
        <begin position="4"/>
        <end position="200"/>
    </location>
</feature>
<dbReference type="EMBL" id="MFLZ01000023">
    <property type="protein sequence ID" value="OGG79573.1"/>
    <property type="molecule type" value="Genomic_DNA"/>
</dbReference>
<comment type="catalytic activity">
    <reaction evidence="8 10">
        <text>5-[(5-phospho-1-deoxy-D-ribulos-1-ylimino)methylamino]-1-(5-phospho-beta-D-ribosyl)imidazole-4-carboxamide + L-glutamine = D-erythro-1-(imidazol-4-yl)glycerol 3-phosphate + 5-amino-1-(5-phospho-beta-D-ribosyl)imidazole-4-carboxamide + L-glutamate + H(+)</text>
        <dbReference type="Rhea" id="RHEA:24793"/>
        <dbReference type="ChEBI" id="CHEBI:15378"/>
        <dbReference type="ChEBI" id="CHEBI:29985"/>
        <dbReference type="ChEBI" id="CHEBI:58278"/>
        <dbReference type="ChEBI" id="CHEBI:58359"/>
        <dbReference type="ChEBI" id="CHEBI:58475"/>
        <dbReference type="ChEBI" id="CHEBI:58525"/>
        <dbReference type="EC" id="4.3.2.10"/>
    </reaction>
</comment>
<comment type="subcellular location">
    <subcellularLocation>
        <location evidence="10">Cytoplasm</location>
    </subcellularLocation>
</comment>
<dbReference type="UniPathway" id="UPA00031">
    <property type="reaction ID" value="UER00010"/>
</dbReference>
<sequence length="203" mass="22100">MLAIVDYGMGNVGSVQNALSALGIESKITAEASDIENASHIVLPGVGSFARGMKRLEEKNLPALLRASVVEKKKPFLGICLGMQLLSLWGEEGGGMKGLGWIKGSTRRLEVPEKGFRLPHVGWNDATPEHQATLFRGVRRTTFYFVHSYHLVPDDGEVVAARTDYGGTFVSAIESGNIFGVQFHPEKSQREGLQILKNFVACT</sequence>
<dbReference type="STRING" id="1798512.A3A39_02420"/>
<comment type="function">
    <text evidence="10">IGPS catalyzes the conversion of PRFAR and glutamine to IGP, AICAR and glutamate. The HisH subunit catalyzes the hydrolysis of glutamine to glutamate and ammonia as part of the synthesis of IGP and AICAR. The resulting ammonia molecule is channeled to the active site of HisF.</text>
</comment>
<gene>
    <name evidence="10" type="primary">hisH</name>
    <name evidence="13" type="ORF">A3A39_02420</name>
</gene>
<dbReference type="GO" id="GO:0000105">
    <property type="term" value="P:L-histidine biosynthetic process"/>
    <property type="evidence" value="ECO:0007669"/>
    <property type="project" value="UniProtKB-UniRule"/>
</dbReference>
<keyword evidence="10" id="KW-0963">Cytoplasm</keyword>
<accession>A0A1F6F129</accession>
<keyword evidence="6 10" id="KW-0368">Histidine biosynthesis</keyword>
<dbReference type="EC" id="4.3.2.10" evidence="10"/>
<proteinExistence type="inferred from homology"/>
<evidence type="ECO:0000256" key="8">
    <source>
        <dbReference type="ARBA" id="ARBA00047838"/>
    </source>
</evidence>
<dbReference type="AlphaFoldDB" id="A0A1F6F129"/>
<feature type="active site" evidence="10 11">
    <location>
        <position position="186"/>
    </location>
</feature>
<dbReference type="EC" id="3.5.1.2" evidence="10"/>
<protein>
    <recommendedName>
        <fullName evidence="10">Imidazole glycerol phosphate synthase subunit HisH</fullName>
        <ecNumber evidence="10">4.3.2.10</ecNumber>
    </recommendedName>
    <alternativeName>
        <fullName evidence="10">IGP synthase glutaminase subunit</fullName>
        <ecNumber evidence="10">3.5.1.2</ecNumber>
    </alternativeName>
    <alternativeName>
        <fullName evidence="10">IGP synthase subunit HisH</fullName>
    </alternativeName>
    <alternativeName>
        <fullName evidence="10">ImGP synthase subunit HisH</fullName>
        <shortName evidence="10">IGPS subunit HisH</shortName>
    </alternativeName>
</protein>
<evidence type="ECO:0000256" key="4">
    <source>
        <dbReference type="ARBA" id="ARBA00022801"/>
    </source>
</evidence>
<evidence type="ECO:0000256" key="1">
    <source>
        <dbReference type="ARBA" id="ARBA00005091"/>
    </source>
</evidence>
<keyword evidence="7 10" id="KW-0456">Lyase</keyword>
<evidence type="ECO:0000313" key="13">
    <source>
        <dbReference type="EMBL" id="OGG79573.1"/>
    </source>
</evidence>
<dbReference type="SUPFAM" id="SSF52317">
    <property type="entry name" value="Class I glutamine amidotransferase-like"/>
    <property type="match status" value="1"/>
</dbReference>
<evidence type="ECO:0000256" key="3">
    <source>
        <dbReference type="ARBA" id="ARBA00022605"/>
    </source>
</evidence>
<evidence type="ECO:0000256" key="6">
    <source>
        <dbReference type="ARBA" id="ARBA00023102"/>
    </source>
</evidence>
<organism evidence="13 14">
    <name type="scientific">Candidatus Kaiserbacteria bacterium RIFCSPLOWO2_01_FULL_54_13</name>
    <dbReference type="NCBI Taxonomy" id="1798512"/>
    <lineage>
        <taxon>Bacteria</taxon>
        <taxon>Candidatus Kaiseribacteriota</taxon>
    </lineage>
</organism>
<dbReference type="Gene3D" id="3.40.50.880">
    <property type="match status" value="1"/>
</dbReference>
<comment type="subunit">
    <text evidence="2 10">Heterodimer of HisH and HisF.</text>
</comment>
<evidence type="ECO:0000256" key="10">
    <source>
        <dbReference type="HAMAP-Rule" id="MF_00278"/>
    </source>
</evidence>
<dbReference type="GO" id="GO:0000107">
    <property type="term" value="F:imidazoleglycerol-phosphate synthase activity"/>
    <property type="evidence" value="ECO:0007669"/>
    <property type="project" value="UniProtKB-UniRule"/>
</dbReference>
<dbReference type="Proteomes" id="UP000177372">
    <property type="component" value="Unassembled WGS sequence"/>
</dbReference>
<dbReference type="NCBIfam" id="TIGR01855">
    <property type="entry name" value="IMP_synth_hisH"/>
    <property type="match status" value="1"/>
</dbReference>
<dbReference type="PIRSF" id="PIRSF000495">
    <property type="entry name" value="Amidotransf_hisH"/>
    <property type="match status" value="1"/>
</dbReference>
<reference evidence="13 14" key="1">
    <citation type="journal article" date="2016" name="Nat. Commun.">
        <title>Thousands of microbial genomes shed light on interconnected biogeochemical processes in an aquifer system.</title>
        <authorList>
            <person name="Anantharaman K."/>
            <person name="Brown C.T."/>
            <person name="Hug L.A."/>
            <person name="Sharon I."/>
            <person name="Castelle C.J."/>
            <person name="Probst A.J."/>
            <person name="Thomas B.C."/>
            <person name="Singh A."/>
            <person name="Wilkins M.J."/>
            <person name="Karaoz U."/>
            <person name="Brodie E.L."/>
            <person name="Williams K.H."/>
            <person name="Hubbard S.S."/>
            <person name="Banfield J.F."/>
        </authorList>
    </citation>
    <scope>NUCLEOTIDE SEQUENCE [LARGE SCALE GENOMIC DNA]</scope>
</reference>
<dbReference type="PANTHER" id="PTHR42701:SF1">
    <property type="entry name" value="IMIDAZOLE GLYCEROL PHOSPHATE SYNTHASE SUBUNIT HISH"/>
    <property type="match status" value="1"/>
</dbReference>
<keyword evidence="13" id="KW-0808">Transferase</keyword>
<comment type="catalytic activity">
    <reaction evidence="9 10">
        <text>L-glutamine + H2O = L-glutamate + NH4(+)</text>
        <dbReference type="Rhea" id="RHEA:15889"/>
        <dbReference type="ChEBI" id="CHEBI:15377"/>
        <dbReference type="ChEBI" id="CHEBI:28938"/>
        <dbReference type="ChEBI" id="CHEBI:29985"/>
        <dbReference type="ChEBI" id="CHEBI:58359"/>
        <dbReference type="EC" id="3.5.1.2"/>
    </reaction>
</comment>
<dbReference type="InterPro" id="IPR010139">
    <property type="entry name" value="Imidazole-glycPsynth_HisH"/>
</dbReference>
<evidence type="ECO:0000313" key="14">
    <source>
        <dbReference type="Proteomes" id="UP000177372"/>
    </source>
</evidence>